<dbReference type="Proteomes" id="UP000654345">
    <property type="component" value="Unassembled WGS sequence"/>
</dbReference>
<dbReference type="Gene3D" id="1.50.10.100">
    <property type="entry name" value="Chondroitin AC/alginate lyase"/>
    <property type="match status" value="1"/>
</dbReference>
<keyword evidence="3" id="KW-0574">Periplasm</keyword>
<comment type="subcellular location">
    <subcellularLocation>
        <location evidence="1">Periplasm</location>
    </subcellularLocation>
</comment>
<proteinExistence type="predicted"/>
<dbReference type="RefSeq" id="WP_201376018.1">
    <property type="nucleotide sequence ID" value="NZ_BNJG01000003.1"/>
</dbReference>
<evidence type="ECO:0000313" key="6">
    <source>
        <dbReference type="EMBL" id="GHO59880.1"/>
    </source>
</evidence>
<evidence type="ECO:0000256" key="1">
    <source>
        <dbReference type="ARBA" id="ARBA00004418"/>
    </source>
</evidence>
<keyword evidence="7" id="KW-1185">Reference proteome</keyword>
<dbReference type="EMBL" id="BNJG01000003">
    <property type="protein sequence ID" value="GHO59880.1"/>
    <property type="molecule type" value="Genomic_DNA"/>
</dbReference>
<keyword evidence="4" id="KW-0456">Lyase</keyword>
<dbReference type="SUPFAM" id="SSF48230">
    <property type="entry name" value="Chondroitin AC/alginate lyase"/>
    <property type="match status" value="1"/>
</dbReference>
<sequence>MASSLSSIFGVTLQQLQQLLPTRDLAFPELEEARSARQRLEHAPQTQRVLQQTESLLAGIGTIPQTTYTAYRLFRESGERSRYETAYFLKRARLSAAALRLFLGQTALREVVQDYIWSICEESNWVLPAHERDLIDLFAAETGYLLAETLLLFGETLNEEVRQRVRSEIEHRIFEPYLRFFHLHTWYQGASNWNGVCNSSVAATFLLLEPEPARIQRALEIAFTGLHTFVETAFAEDGSSSEGVAYWHYGLFNVVALSELLYACSAGQIDLLAGEKLKLIAAFPAKMQLSGANFASFADCDEHVGFHPGILTRLALRTGELTLLNLLTQPEDPDNNWRLPMMLRDILWWDGSQPASVPPEDTQLPAGGTARLVTQTEQGAPVVLSVKAGHNDEEHNHNDVGSFLLHVAGENLLTDPGRGLYSRDYFGPRRYENIFANSYGHSVPRIDGLLQGTGLAFSGAFQGSVDASDSDGEKRIVLEFAAAYPCPDLLSARRELCLITRGAGAGSVWLHDHFQFAQGSHQVEEAFITWLDCEVDGAIAILHGQHHNLRLSIKQPQGLKFCLEHLEGQSQANHKTRVLKRLTIALPEGVEADVYVQVTHVQQHIARG</sequence>
<organism evidence="6 7">
    <name type="scientific">Ktedonobacter robiniae</name>
    <dbReference type="NCBI Taxonomy" id="2778365"/>
    <lineage>
        <taxon>Bacteria</taxon>
        <taxon>Bacillati</taxon>
        <taxon>Chloroflexota</taxon>
        <taxon>Ktedonobacteria</taxon>
        <taxon>Ktedonobacterales</taxon>
        <taxon>Ktedonobacteraceae</taxon>
        <taxon>Ktedonobacter</taxon>
    </lineage>
</organism>
<dbReference type="InterPro" id="IPR008929">
    <property type="entry name" value="Chondroitin_lyas"/>
</dbReference>
<dbReference type="Pfam" id="PF07940">
    <property type="entry name" value="Hepar_II_III_C"/>
    <property type="match status" value="1"/>
</dbReference>
<evidence type="ECO:0000256" key="2">
    <source>
        <dbReference type="ARBA" id="ARBA00022729"/>
    </source>
</evidence>
<evidence type="ECO:0000256" key="4">
    <source>
        <dbReference type="ARBA" id="ARBA00023239"/>
    </source>
</evidence>
<feature type="domain" description="Heparinase II/III-like C-terminal" evidence="5">
    <location>
        <begin position="359"/>
        <end position="497"/>
    </location>
</feature>
<evidence type="ECO:0000313" key="7">
    <source>
        <dbReference type="Proteomes" id="UP000654345"/>
    </source>
</evidence>
<dbReference type="PANTHER" id="PTHR39210:SF1">
    <property type="entry name" value="HEPARIN-SULFATE LYASE"/>
    <property type="match status" value="1"/>
</dbReference>
<protein>
    <recommendedName>
        <fullName evidence="5">Heparinase II/III-like C-terminal domain-containing protein</fullName>
    </recommendedName>
</protein>
<reference evidence="6 7" key="1">
    <citation type="journal article" date="2021" name="Int. J. Syst. Evol. Microbiol.">
        <title>Reticulibacter mediterranei gen. nov., sp. nov., within the new family Reticulibacteraceae fam. nov., and Ktedonospora formicarum gen. nov., sp. nov., Ktedonobacter robiniae sp. nov., Dictyobacter formicarum sp. nov. and Dictyobacter arantiisoli sp. nov., belonging to the class Ktedonobacteria.</title>
        <authorList>
            <person name="Yabe S."/>
            <person name="Zheng Y."/>
            <person name="Wang C.M."/>
            <person name="Sakai Y."/>
            <person name="Abe K."/>
            <person name="Yokota A."/>
            <person name="Donadio S."/>
            <person name="Cavaletti L."/>
            <person name="Monciardini P."/>
        </authorList>
    </citation>
    <scope>NUCLEOTIDE SEQUENCE [LARGE SCALE GENOMIC DNA]</scope>
    <source>
        <strain evidence="6 7">SOSP1-30</strain>
    </source>
</reference>
<evidence type="ECO:0000259" key="5">
    <source>
        <dbReference type="Pfam" id="PF07940"/>
    </source>
</evidence>
<dbReference type="InterPro" id="IPR012480">
    <property type="entry name" value="Hepar_II_III_C"/>
</dbReference>
<accession>A0ABQ3V4R5</accession>
<evidence type="ECO:0000256" key="3">
    <source>
        <dbReference type="ARBA" id="ARBA00022764"/>
    </source>
</evidence>
<dbReference type="PANTHER" id="PTHR39210">
    <property type="entry name" value="HEPARIN-SULFATE LYASE"/>
    <property type="match status" value="1"/>
</dbReference>
<comment type="caution">
    <text evidence="6">The sequence shown here is derived from an EMBL/GenBank/DDBJ whole genome shotgun (WGS) entry which is preliminary data.</text>
</comment>
<gene>
    <name evidence="6" type="ORF">KSB_83550</name>
</gene>
<name>A0ABQ3V4R5_9CHLR</name>
<dbReference type="Gene3D" id="2.70.98.70">
    <property type="match status" value="1"/>
</dbReference>
<keyword evidence="2" id="KW-0732">Signal</keyword>